<dbReference type="AlphaFoldDB" id="A0A0F8LKC6"/>
<name>A0A0F8LKC6_METMZ</name>
<dbReference type="EMBL" id="JJPW01000057">
    <property type="protein sequence ID" value="KKH00569.1"/>
    <property type="molecule type" value="Genomic_DNA"/>
</dbReference>
<evidence type="ECO:0000313" key="2">
    <source>
        <dbReference type="EMBL" id="KKH00569.1"/>
    </source>
</evidence>
<feature type="non-terminal residue" evidence="2">
    <location>
        <position position="1"/>
    </location>
</feature>
<dbReference type="GO" id="GO:0006313">
    <property type="term" value="P:DNA transposition"/>
    <property type="evidence" value="ECO:0007669"/>
    <property type="project" value="InterPro"/>
</dbReference>
<reference evidence="2 3" key="1">
    <citation type="journal article" date="2015" name="ISME J.">
        <title>Genomic and phenotypic differentiation among Methanosarcina mazei populations from Columbia River sediment.</title>
        <authorList>
            <person name="Youngblut N.D."/>
            <person name="Wirth J.S."/>
            <person name="Henriksen J.R."/>
            <person name="Smith M."/>
            <person name="Simon H."/>
            <person name="Metcalf W.W."/>
            <person name="Whitaker R.J."/>
        </authorList>
    </citation>
    <scope>NUCLEOTIDE SEQUENCE [LARGE SCALE GENOMIC DNA]</scope>
    <source>
        <strain evidence="2 3">3.H.M.1B.5</strain>
    </source>
</reference>
<feature type="non-terminal residue" evidence="2">
    <location>
        <position position="225"/>
    </location>
</feature>
<evidence type="ECO:0000313" key="3">
    <source>
        <dbReference type="Proteomes" id="UP000034253"/>
    </source>
</evidence>
<dbReference type="RefSeq" id="WP_235270695.1">
    <property type="nucleotide sequence ID" value="NZ_JJPW01000057.1"/>
</dbReference>
<proteinExistence type="predicted"/>
<accession>A0A0F8LKC6</accession>
<feature type="domain" description="Transposase IS4-like" evidence="1">
    <location>
        <begin position="110"/>
        <end position="195"/>
    </location>
</feature>
<organism evidence="2 3">
    <name type="scientific">Methanosarcina mazei</name>
    <name type="common">Methanosarcina frisia</name>
    <dbReference type="NCBI Taxonomy" id="2209"/>
    <lineage>
        <taxon>Archaea</taxon>
        <taxon>Methanobacteriati</taxon>
        <taxon>Methanobacteriota</taxon>
        <taxon>Stenosarchaea group</taxon>
        <taxon>Methanomicrobia</taxon>
        <taxon>Methanosarcinales</taxon>
        <taxon>Methanosarcinaceae</taxon>
        <taxon>Methanosarcina</taxon>
    </lineage>
</organism>
<protein>
    <submittedName>
        <fullName evidence="2">Transposase</fullName>
    </submittedName>
</protein>
<dbReference type="GO" id="GO:0003677">
    <property type="term" value="F:DNA binding"/>
    <property type="evidence" value="ECO:0007669"/>
    <property type="project" value="InterPro"/>
</dbReference>
<dbReference type="Proteomes" id="UP000034253">
    <property type="component" value="Unassembled WGS sequence"/>
</dbReference>
<dbReference type="Pfam" id="PF01609">
    <property type="entry name" value="DDE_Tnp_1"/>
    <property type="match status" value="1"/>
</dbReference>
<sequence length="225" mass="26510">RFKEKNEEARVHFIPYLKEGVFVTLCAPVVINNEIFRMMKLKNNVHDIAIDFHDVKYYGCRDTLCVRGIKPKNGTSWGYSFCTLDVIGNSKLTLDVIDINGLSKDYSILMESLFERVEKMGVKVGTVYMDREFFNRKVISKMEKYKVDFVIAAKSNKRIKEMLERHRKENRDTSTVFEYKFQGEEQTFNIVAVWDKEKEYSIFATNKKVSSIDTFVKQIPEEYRK</sequence>
<dbReference type="InterPro" id="IPR002559">
    <property type="entry name" value="Transposase_11"/>
</dbReference>
<gene>
    <name evidence="2" type="ORF">DU56_01765</name>
</gene>
<dbReference type="GO" id="GO:0004803">
    <property type="term" value="F:transposase activity"/>
    <property type="evidence" value="ECO:0007669"/>
    <property type="project" value="InterPro"/>
</dbReference>
<comment type="caution">
    <text evidence="2">The sequence shown here is derived from an EMBL/GenBank/DDBJ whole genome shotgun (WGS) entry which is preliminary data.</text>
</comment>
<evidence type="ECO:0000259" key="1">
    <source>
        <dbReference type="Pfam" id="PF01609"/>
    </source>
</evidence>